<accession>F8Q7P9</accession>
<dbReference type="GO" id="GO:0003682">
    <property type="term" value="F:chromatin binding"/>
    <property type="evidence" value="ECO:0007669"/>
    <property type="project" value="InterPro"/>
</dbReference>
<organism evidence="14">
    <name type="scientific">Serpula lacrymans var. lacrymans (strain S7.3)</name>
    <name type="common">Dry rot fungus</name>
    <dbReference type="NCBI Taxonomy" id="936435"/>
    <lineage>
        <taxon>Eukaryota</taxon>
        <taxon>Fungi</taxon>
        <taxon>Dikarya</taxon>
        <taxon>Basidiomycota</taxon>
        <taxon>Agaricomycotina</taxon>
        <taxon>Agaricomycetes</taxon>
        <taxon>Agaricomycetidae</taxon>
        <taxon>Boletales</taxon>
        <taxon>Coniophorineae</taxon>
        <taxon>Serpulaceae</taxon>
        <taxon>Serpula</taxon>
    </lineage>
</organism>
<dbReference type="GO" id="GO:0006346">
    <property type="term" value="P:DNA methylation-dependent constitutive heterochromatin formation"/>
    <property type="evidence" value="ECO:0007669"/>
    <property type="project" value="InterPro"/>
</dbReference>
<dbReference type="InterPro" id="IPR029063">
    <property type="entry name" value="SAM-dependent_MTases_sf"/>
</dbReference>
<evidence type="ECO:0000256" key="10">
    <source>
        <dbReference type="RuleBase" id="RU000417"/>
    </source>
</evidence>
<dbReference type="InParanoid" id="F8Q7P9"/>
<dbReference type="SMART" id="SM00439">
    <property type="entry name" value="BAH"/>
    <property type="match status" value="2"/>
</dbReference>
<dbReference type="PROSITE" id="PS00094">
    <property type="entry name" value="C5_MTASE_1"/>
    <property type="match status" value="1"/>
</dbReference>
<dbReference type="GO" id="GO:0003886">
    <property type="term" value="F:DNA (cytosine-5-)-methyltransferase activity"/>
    <property type="evidence" value="ECO:0007669"/>
    <property type="project" value="UniProtKB-EC"/>
</dbReference>
<dbReference type="Gene3D" id="3.40.50.150">
    <property type="entry name" value="Vaccinia Virus protein VP39"/>
    <property type="match status" value="1"/>
</dbReference>
<evidence type="ECO:0000256" key="6">
    <source>
        <dbReference type="ARBA" id="ARBA00023242"/>
    </source>
</evidence>
<dbReference type="OrthoDB" id="5376140at2759"/>
<feature type="region of interest" description="Disordered" evidence="11">
    <location>
        <begin position="1"/>
        <end position="81"/>
    </location>
</feature>
<dbReference type="GO" id="GO:0005634">
    <property type="term" value="C:nucleus"/>
    <property type="evidence" value="ECO:0007669"/>
    <property type="project" value="UniProtKB-SubCell"/>
</dbReference>
<name>F8Q7P9_SERL3</name>
<dbReference type="InterPro" id="IPR001525">
    <property type="entry name" value="C5_MeTfrase"/>
</dbReference>
<dbReference type="EMBL" id="GL945485">
    <property type="protein sequence ID" value="EGN95587.1"/>
    <property type="molecule type" value="Genomic_DNA"/>
</dbReference>
<dbReference type="NCBIfam" id="TIGR00675">
    <property type="entry name" value="dcm"/>
    <property type="match status" value="1"/>
</dbReference>
<keyword evidence="2 8" id="KW-0489">Methyltransferase</keyword>
<dbReference type="OMA" id="KINDAEC"/>
<dbReference type="InterPro" id="IPR001025">
    <property type="entry name" value="BAH_dom"/>
</dbReference>
<reference evidence="14" key="1">
    <citation type="journal article" date="2011" name="Science">
        <title>The plant cell wall-decomposing machinery underlies the functional diversity of forest fungi.</title>
        <authorList>
            <person name="Eastwood D.C."/>
            <person name="Floudas D."/>
            <person name="Binder M."/>
            <person name="Majcherczyk A."/>
            <person name="Schneider P."/>
            <person name="Aerts A."/>
            <person name="Asiegbu F.O."/>
            <person name="Baker S.E."/>
            <person name="Barry K."/>
            <person name="Bendiksby M."/>
            <person name="Blumentritt M."/>
            <person name="Coutinho P.M."/>
            <person name="Cullen D."/>
            <person name="de Vries R.P."/>
            <person name="Gathman A."/>
            <person name="Goodell B."/>
            <person name="Henrissat B."/>
            <person name="Ihrmark K."/>
            <person name="Kauserud H."/>
            <person name="Kohler A."/>
            <person name="LaButti K."/>
            <person name="Lapidus A."/>
            <person name="Lavin J.L."/>
            <person name="Lee Y.-H."/>
            <person name="Lindquist E."/>
            <person name="Lilly W."/>
            <person name="Lucas S."/>
            <person name="Morin E."/>
            <person name="Murat C."/>
            <person name="Oguiza J.A."/>
            <person name="Park J."/>
            <person name="Pisabarro A.G."/>
            <person name="Riley R."/>
            <person name="Rosling A."/>
            <person name="Salamov A."/>
            <person name="Schmidt O."/>
            <person name="Schmutz J."/>
            <person name="Skrede I."/>
            <person name="Stenlid J."/>
            <person name="Wiebenga A."/>
            <person name="Xie X."/>
            <person name="Kuees U."/>
            <person name="Hibbett D.S."/>
            <person name="Hoffmeister D."/>
            <person name="Hoegberg N."/>
            <person name="Martin F."/>
            <person name="Grigoriev I.V."/>
            <person name="Watkinson S.C."/>
        </authorList>
    </citation>
    <scope>NUCLEOTIDE SEQUENCE [LARGE SCALE GENOMIC DNA]</scope>
    <source>
        <strain evidence="14">strain S7.3</strain>
    </source>
</reference>
<dbReference type="Gene3D" id="2.30.30.490">
    <property type="match status" value="2"/>
</dbReference>
<dbReference type="SUPFAM" id="SSF53335">
    <property type="entry name" value="S-adenosyl-L-methionine-dependent methyltransferases"/>
    <property type="match status" value="1"/>
</dbReference>
<feature type="domain" description="BAH" evidence="12">
    <location>
        <begin position="467"/>
        <end position="605"/>
    </location>
</feature>
<protein>
    <recommendedName>
        <fullName evidence="10">Cytosine-specific methyltransferase</fullName>
        <ecNumber evidence="10">2.1.1.37</ecNumber>
    </recommendedName>
</protein>
<evidence type="ECO:0000256" key="2">
    <source>
        <dbReference type="ARBA" id="ARBA00022603"/>
    </source>
</evidence>
<dbReference type="EC" id="2.1.1.37" evidence="10"/>
<dbReference type="InterPro" id="IPR018117">
    <property type="entry name" value="C5_DNA_meth_AS"/>
</dbReference>
<sequence>MSPRKNTRSKGPQYKRQAPGSASPSGAEDSQSDSFPTRKRKKSHHRQPDSDSETEPGDTVPLKARVDRRVPSLSASEQGDALDVQQKPIFYDADDDELLEDHNLQIIGETDPIEYQDSNDAESVPVRVLSDFTIYNKNTMQLVPIAELLHVNLTETTSYGASGVVKPWIDDEELDDDDDADEEELAEGDSISDENQTQRVRLTMIRKFTLHDMKKTGRGLDRYYHDCSTLHLPLKRSDISLSKLYILTQAWYILDVPSDQYMPFYSGFWIKHRFLHLLVKQSTESPRLKCEDFVETLKITPTTPDDIAISIKILGRELRESDLLSDDVTSYLRATLEELREDEKINLFRVPIMRTLFGQEFLYNEEIGTKRPPLKRTSTSRFNIEMDVLKHRNQTVVTPVVASISQQLFERVLKIAGKSLAEDHMEEDEPSPAHHAPFIHAANPSSIQWLEQANHPGYFTSVLIDGRQYSVGDTIMVVPGIDENAIRAQNDSRDHTQSRNSLGNTQWFCVIQYLFETSDGHKRFHAQWLAHSSKTLLQETGHPHALFLMTTDCEDIDLEAISQKCNIRQLSVEQDEPPENSFTQENDFFSGLAWNTHDHSLIDLHPEDVARALAHCTEGEPCFSCGLRNSREAEASPSPLPGCGFTHYSVKYHVHDFVYIKSCSPNILEYDIGQIVKVKAMERPPTITVRLYGRYDDIVRRVRGKRDKFQVLGSDDRRLFKTSKFKAVTTDTIDGMCYVMHSSRDDTIDDWCKHDNHFYVHQYANSLKTDSLEELEELEEKNFTYCKQCYEDRKQTLRHTEELLQKNEPLRGLELFSGAGGLGTGLDMSGFVETRWAVEFSPSAAMTYQANHSHTTVYNQCTNVLLQHAIDTHEGKNPKPLKGIHSGKVLPGMPKPGDVDFIYGGPPCQSFSGINHWKKANDIRSTLICNMLSYVEFYRPSYFLLENVTGILNYRLKGRMEGRSTVDGIEMGVVKFILRSLAALGYQIRFNVLQLQAGQYGAPQGRQRVIFWGAKRGLLLPELPIPTHGFVSRNYKVSTGTRLPRMTRSKDPTDDHLCSPFRAVTINDAIGDLPGFDWINPHLVYPSTSRDKTEKRTRETEHGILAFDAGYEDRRSQKYPGYSKPMSYAHQPMTRYQKWIRGSQKKVKYQYTRRFGDGIIERVINVPLKPNADYHSLPKKLHMKMFDKKGAKERFRGLYGRLDGESQFKTALTTVAPNAKGVTYFITSYHTAKADRNRPEKIVADQHRQIGNAVPVPLALALGKSLGQALIKTWAEKERRGSPEV</sequence>
<dbReference type="Gene3D" id="3.90.120.10">
    <property type="entry name" value="DNA Methylase, subunit A, domain 2"/>
    <property type="match status" value="1"/>
</dbReference>
<dbReference type="InterPro" id="IPR031303">
    <property type="entry name" value="C5_meth_CS"/>
</dbReference>
<keyword evidence="14" id="KW-1185">Reference proteome</keyword>
<dbReference type="InterPro" id="IPR050390">
    <property type="entry name" value="C5-Methyltransferase"/>
</dbReference>
<evidence type="ECO:0000256" key="5">
    <source>
        <dbReference type="ARBA" id="ARBA00023125"/>
    </source>
</evidence>
<evidence type="ECO:0000256" key="1">
    <source>
        <dbReference type="ARBA" id="ARBA00004123"/>
    </source>
</evidence>
<evidence type="ECO:0000313" key="14">
    <source>
        <dbReference type="Proteomes" id="UP000008063"/>
    </source>
</evidence>
<comment type="similarity">
    <text evidence="8 9">Belongs to the class I-like SAM-binding methyltransferase superfamily. C5-methyltransferase family.</text>
</comment>
<gene>
    <name evidence="13" type="ORF">SERLA73DRAFT_76683</name>
</gene>
<dbReference type="InterPro" id="IPR043151">
    <property type="entry name" value="BAH_sf"/>
</dbReference>
<dbReference type="PRINTS" id="PR00105">
    <property type="entry name" value="C5METTRFRASE"/>
</dbReference>
<evidence type="ECO:0000259" key="12">
    <source>
        <dbReference type="PROSITE" id="PS51038"/>
    </source>
</evidence>
<dbReference type="PIRSF" id="PIRSF037404">
    <property type="entry name" value="DNMT1"/>
    <property type="match status" value="1"/>
</dbReference>
<keyword evidence="5" id="KW-0238">DNA-binding</keyword>
<dbReference type="PROSITE" id="PS51679">
    <property type="entry name" value="SAM_MT_C5"/>
    <property type="match status" value="1"/>
</dbReference>
<evidence type="ECO:0000256" key="3">
    <source>
        <dbReference type="ARBA" id="ARBA00022679"/>
    </source>
</evidence>
<evidence type="ECO:0000256" key="8">
    <source>
        <dbReference type="PROSITE-ProRule" id="PRU01016"/>
    </source>
</evidence>
<evidence type="ECO:0000313" key="13">
    <source>
        <dbReference type="EMBL" id="EGN95587.1"/>
    </source>
</evidence>
<proteinExistence type="inferred from homology"/>
<evidence type="ECO:0000256" key="7">
    <source>
        <dbReference type="PIRSR" id="PIRSR037404-1"/>
    </source>
</evidence>
<dbReference type="HOGENOM" id="CLU_008262_0_0_1"/>
<keyword evidence="3 8" id="KW-0808">Transferase</keyword>
<dbReference type="STRING" id="936435.F8Q7P9"/>
<feature type="domain" description="BAH" evidence="12">
    <location>
        <begin position="650"/>
        <end position="776"/>
    </location>
</feature>
<feature type="active site" evidence="7 8">
    <location>
        <position position="908"/>
    </location>
</feature>
<evidence type="ECO:0000256" key="4">
    <source>
        <dbReference type="ARBA" id="ARBA00022691"/>
    </source>
</evidence>
<keyword evidence="6" id="KW-0539">Nucleus</keyword>
<dbReference type="Proteomes" id="UP000008063">
    <property type="component" value="Unassembled WGS sequence"/>
</dbReference>
<evidence type="ECO:0000256" key="9">
    <source>
        <dbReference type="RuleBase" id="RU000416"/>
    </source>
</evidence>
<dbReference type="PANTHER" id="PTHR10629">
    <property type="entry name" value="CYTOSINE-SPECIFIC METHYLTRANSFERASE"/>
    <property type="match status" value="1"/>
</dbReference>
<dbReference type="PANTHER" id="PTHR10629:SF52">
    <property type="entry name" value="DNA (CYTOSINE-5)-METHYLTRANSFERASE 1"/>
    <property type="match status" value="1"/>
</dbReference>
<dbReference type="PROSITE" id="PS51038">
    <property type="entry name" value="BAH"/>
    <property type="match status" value="2"/>
</dbReference>
<dbReference type="Pfam" id="PF00145">
    <property type="entry name" value="DNA_methylase"/>
    <property type="match status" value="1"/>
</dbReference>
<dbReference type="GO" id="GO:0044027">
    <property type="term" value="P:negative regulation of gene expression via chromosomal CpG island methylation"/>
    <property type="evidence" value="ECO:0007669"/>
    <property type="project" value="TreeGrafter"/>
</dbReference>
<evidence type="ECO:0000256" key="11">
    <source>
        <dbReference type="SAM" id="MobiDB-lite"/>
    </source>
</evidence>
<feature type="region of interest" description="Disordered" evidence="11">
    <location>
        <begin position="172"/>
        <end position="193"/>
    </location>
</feature>
<dbReference type="GO" id="GO:0003677">
    <property type="term" value="F:DNA binding"/>
    <property type="evidence" value="ECO:0007669"/>
    <property type="project" value="UniProtKB-KW"/>
</dbReference>
<dbReference type="CDD" id="cd04370">
    <property type="entry name" value="BAH"/>
    <property type="match status" value="1"/>
</dbReference>
<comment type="subcellular location">
    <subcellularLocation>
        <location evidence="1">Nucleus</location>
    </subcellularLocation>
</comment>
<dbReference type="PROSITE" id="PS00095">
    <property type="entry name" value="C5_MTASE_2"/>
    <property type="match status" value="1"/>
</dbReference>
<dbReference type="Pfam" id="PF01426">
    <property type="entry name" value="BAH"/>
    <property type="match status" value="1"/>
</dbReference>
<keyword evidence="4 8" id="KW-0949">S-adenosyl-L-methionine</keyword>
<dbReference type="GO" id="GO:0032259">
    <property type="term" value="P:methylation"/>
    <property type="evidence" value="ECO:0007669"/>
    <property type="project" value="UniProtKB-KW"/>
</dbReference>
<feature type="compositionally biased region" description="Polar residues" evidence="11">
    <location>
        <begin position="20"/>
        <end position="35"/>
    </location>
</feature>
<comment type="catalytic activity">
    <reaction evidence="10">
        <text>a 2'-deoxycytidine in DNA + S-adenosyl-L-methionine = a 5-methyl-2'-deoxycytidine in DNA + S-adenosyl-L-homocysteine + H(+)</text>
        <dbReference type="Rhea" id="RHEA:13681"/>
        <dbReference type="Rhea" id="RHEA-COMP:11369"/>
        <dbReference type="Rhea" id="RHEA-COMP:11370"/>
        <dbReference type="ChEBI" id="CHEBI:15378"/>
        <dbReference type="ChEBI" id="CHEBI:57856"/>
        <dbReference type="ChEBI" id="CHEBI:59789"/>
        <dbReference type="ChEBI" id="CHEBI:85452"/>
        <dbReference type="ChEBI" id="CHEBI:85454"/>
        <dbReference type="EC" id="2.1.1.37"/>
    </reaction>
</comment>
<feature type="compositionally biased region" description="Acidic residues" evidence="11">
    <location>
        <begin position="172"/>
        <end position="192"/>
    </location>
</feature>